<feature type="domain" description="Peptidase C14 caspase" evidence="3">
    <location>
        <begin position="8"/>
        <end position="244"/>
    </location>
</feature>
<evidence type="ECO:0000256" key="2">
    <source>
        <dbReference type="SAM" id="MobiDB-lite"/>
    </source>
</evidence>
<gene>
    <name evidence="4" type="ORF">CDV31_011703</name>
</gene>
<dbReference type="Gene3D" id="3.40.50.1460">
    <property type="match status" value="1"/>
</dbReference>
<accession>A0A428TF25</accession>
<dbReference type="InterPro" id="IPR011600">
    <property type="entry name" value="Pept_C14_caspase"/>
</dbReference>
<keyword evidence="5" id="KW-1185">Reference proteome</keyword>
<feature type="region of interest" description="Disordered" evidence="2">
    <location>
        <begin position="151"/>
        <end position="195"/>
    </location>
</feature>
<dbReference type="PANTHER" id="PTHR48104:SF30">
    <property type="entry name" value="METACASPASE-1"/>
    <property type="match status" value="1"/>
</dbReference>
<evidence type="ECO:0000256" key="1">
    <source>
        <dbReference type="ARBA" id="ARBA00009005"/>
    </source>
</evidence>
<dbReference type="AlphaFoldDB" id="A0A428TF25"/>
<evidence type="ECO:0000259" key="3">
    <source>
        <dbReference type="Pfam" id="PF00656"/>
    </source>
</evidence>
<dbReference type="PANTHER" id="PTHR48104">
    <property type="entry name" value="METACASPASE-4"/>
    <property type="match status" value="1"/>
</dbReference>
<reference evidence="4 5" key="1">
    <citation type="submission" date="2017-06" db="EMBL/GenBank/DDBJ databases">
        <title>Cmopartive genomic analysis of Ambrosia Fusariam Clade fungi.</title>
        <authorList>
            <person name="Stajich J.E."/>
            <person name="Carrillo J."/>
            <person name="Kijimoto T."/>
            <person name="Eskalen A."/>
            <person name="O'Donnell K."/>
            <person name="Kasson M."/>
        </authorList>
    </citation>
    <scope>NUCLEOTIDE SEQUENCE [LARGE SCALE GENOMIC DNA]</scope>
    <source>
        <strain evidence="4 5">NRRL 20438</strain>
    </source>
</reference>
<proteinExistence type="inferred from homology"/>
<sequence>MHAESQNRHAVLVGIDQYKPPTRCLSGCVRDVTHAYEFLKSQLRVPPENITMLTAPIGSDPHSTAPGTPTKKNVIEALEKLEQEEPGAFVYFHYSGHGAQRNTKYDLKKGQQDETICTWQEEITDVQLGNLLERLAKTHTVLAVLDSCHSGGADREELDPDDEDIRSANHTNPGLANRGIEGDADDRTAHPDYTSPLYRDRNYNLIAACHPNEKAKECLFPAKTGVRRGALSYFLLQALKQLSNANDPVTYRHLQEVMVSQMKADPRLLQNPLRLGKQDRIVFATGILAAKSRGQANVISKSRDYVTLNRGSSLQVAKGDKFLLYPPSQTTLGLITADDSSGIEVQITTVDQFTSTAVLVRDSHSSLNIVESGWFARLSTRSSRKIVHVQLPPGDGSTALDHLRDFRESPGSPFELKFTAPDEDADFTVQIDEDDNFALQDKARRPMTNLPLISAYDDTSVKQLTGLLDHLSSYQLLVDMAAPLGQSLPYTFRLEKTGRNQLKPHSLDGWRLCFKNNSPLTLYVTILGLSPAYGISEMYPGLFESSSELAKGKRISPDVIVDIVIPPLLSTAKDEPCFRMSDRFKVLVTREPVNFEDYLLPDLNKDPAELEVGKSRAEPRAPQFSPWDVHDAEIITQRLDDGSFITYDASNPPDGI</sequence>
<comment type="similarity">
    <text evidence="1">Belongs to the peptidase C14B family.</text>
</comment>
<dbReference type="GO" id="GO:0005737">
    <property type="term" value="C:cytoplasm"/>
    <property type="evidence" value="ECO:0007669"/>
    <property type="project" value="TreeGrafter"/>
</dbReference>
<evidence type="ECO:0000313" key="5">
    <source>
        <dbReference type="Proteomes" id="UP000288429"/>
    </source>
</evidence>
<dbReference type="Proteomes" id="UP000288429">
    <property type="component" value="Unassembled WGS sequence"/>
</dbReference>
<dbReference type="Pfam" id="PF00656">
    <property type="entry name" value="Peptidase_C14"/>
    <property type="match status" value="1"/>
</dbReference>
<dbReference type="GO" id="GO:0006508">
    <property type="term" value="P:proteolysis"/>
    <property type="evidence" value="ECO:0007669"/>
    <property type="project" value="InterPro"/>
</dbReference>
<organism evidence="4 5">
    <name type="scientific">Fusarium ambrosium</name>
    <dbReference type="NCBI Taxonomy" id="131363"/>
    <lineage>
        <taxon>Eukaryota</taxon>
        <taxon>Fungi</taxon>
        <taxon>Dikarya</taxon>
        <taxon>Ascomycota</taxon>
        <taxon>Pezizomycotina</taxon>
        <taxon>Sordariomycetes</taxon>
        <taxon>Hypocreomycetidae</taxon>
        <taxon>Hypocreales</taxon>
        <taxon>Nectriaceae</taxon>
        <taxon>Fusarium</taxon>
        <taxon>Fusarium solani species complex</taxon>
    </lineage>
</organism>
<evidence type="ECO:0000313" key="4">
    <source>
        <dbReference type="EMBL" id="RSM00654.1"/>
    </source>
</evidence>
<dbReference type="GO" id="GO:0004197">
    <property type="term" value="F:cysteine-type endopeptidase activity"/>
    <property type="evidence" value="ECO:0007669"/>
    <property type="project" value="InterPro"/>
</dbReference>
<comment type="caution">
    <text evidence="4">The sequence shown here is derived from an EMBL/GenBank/DDBJ whole genome shotgun (WGS) entry which is preliminary data.</text>
</comment>
<name>A0A428TF25_9HYPO</name>
<dbReference type="EMBL" id="NIZV01000203">
    <property type="protein sequence ID" value="RSM00654.1"/>
    <property type="molecule type" value="Genomic_DNA"/>
</dbReference>
<dbReference type="InterPro" id="IPR050452">
    <property type="entry name" value="Metacaspase"/>
</dbReference>
<protein>
    <recommendedName>
        <fullName evidence="3">Peptidase C14 caspase domain-containing protein</fullName>
    </recommendedName>
</protein>